<gene>
    <name evidence="1" type="ORF">K4G66_11795</name>
</gene>
<evidence type="ECO:0008006" key="2">
    <source>
        <dbReference type="Google" id="ProtNLM"/>
    </source>
</evidence>
<dbReference type="EMBL" id="CP120682">
    <property type="protein sequence ID" value="WKN39373.1"/>
    <property type="molecule type" value="Genomic_DNA"/>
</dbReference>
<dbReference type="AlphaFoldDB" id="A0AA49GRU9"/>
<proteinExistence type="predicted"/>
<organism evidence="1">
    <name type="scientific">Roseihalotalea indica</name>
    <dbReference type="NCBI Taxonomy" id="2867963"/>
    <lineage>
        <taxon>Bacteria</taxon>
        <taxon>Pseudomonadati</taxon>
        <taxon>Bacteroidota</taxon>
        <taxon>Cytophagia</taxon>
        <taxon>Cytophagales</taxon>
        <taxon>Catalimonadaceae</taxon>
        <taxon>Roseihalotalea</taxon>
    </lineage>
</organism>
<sequence>MNTTMQKTSEVAINDPKLYVEIDKANSVILYQWKGHILDDEAKAGFLNVLKLINTHKITYIVADLFKFKGGTVTTAKWVNDEYSVMLKEAGVKKVATTVPESAFGEFSNRMALGEKLVALLQVEKFTNTQDAYAWFNQ</sequence>
<accession>A0AA49GRU9</accession>
<evidence type="ECO:0000313" key="1">
    <source>
        <dbReference type="EMBL" id="WKN39373.1"/>
    </source>
</evidence>
<reference evidence="1" key="2">
    <citation type="journal article" date="2024" name="Antonie Van Leeuwenhoek">
        <title>Roseihalotalea indica gen. nov., sp. nov., a halophilic Bacteroidetes from mesopelagic Southwest Indian Ocean with higher carbohydrate metabolic potential.</title>
        <authorList>
            <person name="Chen B."/>
            <person name="Zhang M."/>
            <person name="Lin D."/>
            <person name="Ye J."/>
            <person name="Tang K."/>
        </authorList>
    </citation>
    <scope>NUCLEOTIDE SEQUENCE</scope>
    <source>
        <strain evidence="1">TK19036</strain>
    </source>
</reference>
<protein>
    <recommendedName>
        <fullName evidence="2">STAS/SEC14 domain-containing protein</fullName>
    </recommendedName>
</protein>
<name>A0AA49GRU9_9BACT</name>
<reference evidence="1" key="1">
    <citation type="journal article" date="2023" name="Comput. Struct. Biotechnol. J.">
        <title>Discovery of a novel marine Bacteroidetes with a rich repertoire of carbohydrate-active enzymes.</title>
        <authorList>
            <person name="Chen B."/>
            <person name="Liu G."/>
            <person name="Chen Q."/>
            <person name="Wang H."/>
            <person name="Liu L."/>
            <person name="Tang K."/>
        </authorList>
    </citation>
    <scope>NUCLEOTIDE SEQUENCE</scope>
    <source>
        <strain evidence="1">TK19036</strain>
    </source>
</reference>